<feature type="region of interest" description="Disordered" evidence="1">
    <location>
        <begin position="665"/>
        <end position="726"/>
    </location>
</feature>
<feature type="region of interest" description="Disordered" evidence="1">
    <location>
        <begin position="585"/>
        <end position="622"/>
    </location>
</feature>
<evidence type="ECO:0000256" key="1">
    <source>
        <dbReference type="SAM" id="MobiDB-lite"/>
    </source>
</evidence>
<dbReference type="GO" id="GO:0006145">
    <property type="term" value="P:purine nucleobase catabolic process"/>
    <property type="evidence" value="ECO:0007669"/>
    <property type="project" value="TreeGrafter"/>
</dbReference>
<protein>
    <recommendedName>
        <fullName evidence="3">Amidohydrolase-related domain-containing protein</fullName>
    </recommendedName>
</protein>
<reference evidence="4" key="1">
    <citation type="submission" date="2014-11" db="EMBL/GenBank/DDBJ databases">
        <title>Molecular phylogeny of cliff fern family Woodsiaceae with morphological implications.</title>
        <authorList>
            <person name="Shao Y.-Z."/>
            <person name="Wei R."/>
            <person name="Zhang X.-C."/>
        </authorList>
    </citation>
    <scope>NUCLEOTIDE SEQUENCE</scope>
</reference>
<feature type="compositionally biased region" description="Basic and acidic residues" evidence="1">
    <location>
        <begin position="603"/>
        <end position="619"/>
    </location>
</feature>
<dbReference type="SUPFAM" id="SSF51556">
    <property type="entry name" value="Metallo-dependent hydrolases"/>
    <property type="match status" value="1"/>
</dbReference>
<dbReference type="InterPro" id="IPR011059">
    <property type="entry name" value="Metal-dep_hydrolase_composite"/>
</dbReference>
<feature type="signal peptide" evidence="2">
    <location>
        <begin position="1"/>
        <end position="19"/>
    </location>
</feature>
<dbReference type="VEuPathDB" id="CryptoDB:Cvel_14235"/>
<dbReference type="GO" id="GO:0005737">
    <property type="term" value="C:cytoplasm"/>
    <property type="evidence" value="ECO:0007669"/>
    <property type="project" value="TreeGrafter"/>
</dbReference>
<dbReference type="Gene3D" id="2.30.40.10">
    <property type="entry name" value="Urease, subunit C, domain 1"/>
    <property type="match status" value="1"/>
</dbReference>
<dbReference type="SUPFAM" id="SSF51338">
    <property type="entry name" value="Composite domain of metallo-dependent hydrolases"/>
    <property type="match status" value="1"/>
</dbReference>
<dbReference type="InterPro" id="IPR006680">
    <property type="entry name" value="Amidohydro-rel"/>
</dbReference>
<dbReference type="AlphaFoldDB" id="A0A0K6S5Q2"/>
<evidence type="ECO:0000259" key="3">
    <source>
        <dbReference type="Pfam" id="PF01979"/>
    </source>
</evidence>
<dbReference type="Gene3D" id="3.20.20.140">
    <property type="entry name" value="Metal-dependent hydrolases"/>
    <property type="match status" value="1"/>
</dbReference>
<gene>
    <name evidence="4" type="ORF">Cvel_14235.t2.CR1</name>
</gene>
<dbReference type="Pfam" id="PF01979">
    <property type="entry name" value="Amidohydro_1"/>
    <property type="match status" value="1"/>
</dbReference>
<dbReference type="PANTHER" id="PTHR43668">
    <property type="entry name" value="ALLANTOINASE"/>
    <property type="match status" value="1"/>
</dbReference>
<proteinExistence type="predicted"/>
<feature type="chain" id="PRO_5005508089" description="Amidohydrolase-related domain-containing protein" evidence="2">
    <location>
        <begin position="20"/>
        <end position="726"/>
    </location>
</feature>
<dbReference type="GO" id="GO:0004038">
    <property type="term" value="F:allantoinase activity"/>
    <property type="evidence" value="ECO:0007669"/>
    <property type="project" value="TreeGrafter"/>
</dbReference>
<dbReference type="EMBL" id="CDMZ01000005">
    <property type="protein sequence ID" value="CUC08972.1"/>
    <property type="molecule type" value="Genomic_DNA"/>
</dbReference>
<evidence type="ECO:0000313" key="4">
    <source>
        <dbReference type="EMBL" id="CUC08972.1"/>
    </source>
</evidence>
<organism evidence="4">
    <name type="scientific">Chromera velia CCMP2878</name>
    <dbReference type="NCBI Taxonomy" id="1169474"/>
    <lineage>
        <taxon>Eukaryota</taxon>
        <taxon>Sar</taxon>
        <taxon>Alveolata</taxon>
        <taxon>Colpodellida</taxon>
        <taxon>Chromeraceae</taxon>
        <taxon>Chromera</taxon>
    </lineage>
</organism>
<dbReference type="PANTHER" id="PTHR43668:SF2">
    <property type="entry name" value="ALLANTOINASE"/>
    <property type="match status" value="1"/>
</dbReference>
<feature type="domain" description="Amidohydrolase-related" evidence="3">
    <location>
        <begin position="76"/>
        <end position="131"/>
    </location>
</feature>
<sequence>MMQNAWRGALIYLCGLVSASDEVRRLLSRRVLLPSGLTTACVIVSPRTNQISQIIEGLDASSDCCIDECDDWGDLVILPGGIDPHVHVSEPGQTFEGFASASVAALVGGTTTFLDMPLNSVPASTSMPALVEKWKAMAAAFNGDGDGGGDGDNQALLAVDVGLIGGAVPGNSAHLPKLATDGGVLAFKSFMLPSQSEDFPGSDLPDLKATYRVLADSFGASSPPLMLHAELPPERFQFDPFGEYDGDAQKYADYERRRPPSWEVEAIHRMTKVVLGQAVVREQEDLRPSGSSELLAEAQPALQAVSGPGSGLPPVHFVHLSSPEAVDAVGEMRETLAKRLAPGVNVTVTGETCTHYLLFASEEIGDGQTLLKCAPPIRNSTSRLELVRHLLHGNALGKSSRENDSSHAPQAVKKDVAVPGGKGETGVLTMVTSDHSPAELWRRASGDFKKSWGGIAGLQYRLFGLWTSLVKFSREASRLDSGGGTSKEKEEGGDMLSGLLSLLSSLFSTGAAAAFGLSSRKGEIREGMDGDLIVFDPEHRWEVASTGCLHRHPESGFDGRTLRGGVAAAYVGGGLVFAQKCGEGSMGRGSARTLGSAKTRRPCLKEQEEKEGGKSESDQRALILECPPSVPSRLVEKEEAGQGNFPIVQQCVILRGKGRLLFRNASPCSSSSSSAPPSDCLSVSVRRETPSSLLNEYSFKAREKPEKGYTGRSQQQEDQQEKKDEL</sequence>
<dbReference type="InterPro" id="IPR032466">
    <property type="entry name" value="Metal_Hydrolase"/>
</dbReference>
<keyword evidence="2" id="KW-0732">Signal</keyword>
<accession>A0A0K6S5Q2</accession>
<evidence type="ECO:0000256" key="2">
    <source>
        <dbReference type="SAM" id="SignalP"/>
    </source>
</evidence>
<name>A0A0K6S5Q2_9ALVE</name>
<feature type="compositionally biased region" description="Basic and acidic residues" evidence="1">
    <location>
        <begin position="699"/>
        <end position="709"/>
    </location>
</feature>
<feature type="compositionally biased region" description="Low complexity" evidence="1">
    <location>
        <begin position="666"/>
        <end position="684"/>
    </location>
</feature>
<feature type="region of interest" description="Disordered" evidence="1">
    <location>
        <begin position="395"/>
        <end position="419"/>
    </location>
</feature>
<dbReference type="InterPro" id="IPR050138">
    <property type="entry name" value="DHOase/Allantoinase_Hydrolase"/>
</dbReference>